<dbReference type="InterPro" id="IPR003595">
    <property type="entry name" value="Tyr_Pase_cat"/>
</dbReference>
<dbReference type="InterPro" id="IPR011993">
    <property type="entry name" value="PH-like_dom_sf"/>
</dbReference>
<dbReference type="Proteomes" id="UP001165065">
    <property type="component" value="Unassembled WGS sequence"/>
</dbReference>
<comment type="caution">
    <text evidence="7">The sequence shown here is derived from an EMBL/GenBank/DDBJ whole genome shotgun (WGS) entry which is preliminary data.</text>
</comment>
<evidence type="ECO:0000259" key="5">
    <source>
        <dbReference type="PROSITE" id="PS50222"/>
    </source>
</evidence>
<dbReference type="Gene3D" id="2.30.29.30">
    <property type="entry name" value="Pleckstrin-homology domain (PH domain)/Phosphotyrosine-binding domain (PTB)"/>
    <property type="match status" value="1"/>
</dbReference>
<dbReference type="GO" id="GO:0005737">
    <property type="term" value="C:cytoplasm"/>
    <property type="evidence" value="ECO:0007669"/>
    <property type="project" value="TreeGrafter"/>
</dbReference>
<organism evidence="7 8">
    <name type="scientific">Triparma columacea</name>
    <dbReference type="NCBI Taxonomy" id="722753"/>
    <lineage>
        <taxon>Eukaryota</taxon>
        <taxon>Sar</taxon>
        <taxon>Stramenopiles</taxon>
        <taxon>Ochrophyta</taxon>
        <taxon>Bolidophyceae</taxon>
        <taxon>Parmales</taxon>
        <taxon>Triparmaceae</taxon>
        <taxon>Triparma</taxon>
    </lineage>
</organism>
<keyword evidence="8" id="KW-1185">Reference proteome</keyword>
<reference evidence="8" key="1">
    <citation type="journal article" date="2023" name="Commun. Biol.">
        <title>Genome analysis of Parmales, the sister group of diatoms, reveals the evolutionary specialization of diatoms from phago-mixotrophs to photoautotrophs.</title>
        <authorList>
            <person name="Ban H."/>
            <person name="Sato S."/>
            <person name="Yoshikawa S."/>
            <person name="Yamada K."/>
            <person name="Nakamura Y."/>
            <person name="Ichinomiya M."/>
            <person name="Sato N."/>
            <person name="Blanc-Mathieu R."/>
            <person name="Endo H."/>
            <person name="Kuwata A."/>
            <person name="Ogata H."/>
        </authorList>
    </citation>
    <scope>NUCLEOTIDE SEQUENCE [LARGE SCALE GENOMIC DNA]</scope>
</reference>
<feature type="region of interest" description="Disordered" evidence="4">
    <location>
        <begin position="1"/>
        <end position="65"/>
    </location>
</feature>
<dbReference type="PROSITE" id="PS51339">
    <property type="entry name" value="PPASE_MYOTUBULARIN"/>
    <property type="match status" value="1"/>
</dbReference>
<dbReference type="InterPro" id="IPR016130">
    <property type="entry name" value="Tyr_Pase_AS"/>
</dbReference>
<dbReference type="InterPro" id="IPR029021">
    <property type="entry name" value="Prot-tyrosine_phosphatase-like"/>
</dbReference>
<feature type="compositionally biased region" description="Acidic residues" evidence="4">
    <location>
        <begin position="42"/>
        <end position="55"/>
    </location>
</feature>
<dbReference type="InterPro" id="IPR030564">
    <property type="entry name" value="Myotubularin"/>
</dbReference>
<feature type="binding site" evidence="3">
    <location>
        <begin position="728"/>
        <end position="734"/>
    </location>
    <ligand>
        <name>substrate</name>
    </ligand>
</feature>
<comment type="similarity">
    <text evidence="1">Belongs to the protein-tyrosine phosphatase family. Non-receptor class myotubularin subfamily.</text>
</comment>
<feature type="domain" description="Myotubularin phosphatase" evidence="6">
    <location>
        <begin position="503"/>
        <end position="891"/>
    </location>
</feature>
<evidence type="ECO:0000313" key="7">
    <source>
        <dbReference type="EMBL" id="GMI28777.1"/>
    </source>
</evidence>
<feature type="domain" description="EF-hand" evidence="5">
    <location>
        <begin position="227"/>
        <end position="262"/>
    </location>
</feature>
<protein>
    <recommendedName>
        <fullName evidence="9">Phosphatidylinositol-3-phosphatase</fullName>
    </recommendedName>
</protein>
<evidence type="ECO:0000256" key="1">
    <source>
        <dbReference type="ARBA" id="ARBA00007471"/>
    </source>
</evidence>
<dbReference type="InterPro" id="IPR002048">
    <property type="entry name" value="EF_hand_dom"/>
</dbReference>
<dbReference type="AlphaFoldDB" id="A0A9W7L4G5"/>
<evidence type="ECO:0008006" key="9">
    <source>
        <dbReference type="Google" id="ProtNLM"/>
    </source>
</evidence>
<feature type="active site" description="Phosphocysteine intermediate" evidence="2">
    <location>
        <position position="728"/>
    </location>
</feature>
<dbReference type="GO" id="GO:0005509">
    <property type="term" value="F:calcium ion binding"/>
    <property type="evidence" value="ECO:0007669"/>
    <property type="project" value="InterPro"/>
</dbReference>
<dbReference type="SUPFAM" id="SSF47473">
    <property type="entry name" value="EF-hand"/>
    <property type="match status" value="1"/>
</dbReference>
<evidence type="ECO:0000256" key="4">
    <source>
        <dbReference type="SAM" id="MobiDB-lite"/>
    </source>
</evidence>
<evidence type="ECO:0000256" key="3">
    <source>
        <dbReference type="PIRSR" id="PIRSR630564-2"/>
    </source>
</evidence>
<dbReference type="OrthoDB" id="271628at2759"/>
<dbReference type="PROSITE" id="PS50222">
    <property type="entry name" value="EF_HAND_2"/>
    <property type="match status" value="1"/>
</dbReference>
<feature type="binding site" evidence="3">
    <location>
        <begin position="663"/>
        <end position="664"/>
    </location>
    <ligand>
        <name>substrate</name>
    </ligand>
</feature>
<accession>A0A9W7L4G5</accession>
<dbReference type="Pfam" id="PF06602">
    <property type="entry name" value="Myotub-related"/>
    <property type="match status" value="1"/>
</dbReference>
<dbReference type="PROSITE" id="PS00383">
    <property type="entry name" value="TYR_PHOSPHATASE_1"/>
    <property type="match status" value="1"/>
</dbReference>
<dbReference type="SUPFAM" id="SSF50729">
    <property type="entry name" value="PH domain-like"/>
    <property type="match status" value="1"/>
</dbReference>
<evidence type="ECO:0000259" key="6">
    <source>
        <dbReference type="PROSITE" id="PS51339"/>
    </source>
</evidence>
<dbReference type="Gene3D" id="1.10.238.10">
    <property type="entry name" value="EF-hand"/>
    <property type="match status" value="1"/>
</dbReference>
<sequence>MSELMMAQESDQTDSPGDGASSQDVPTAVPQSIAKNTTLPTPEDETESMDDEEAESSFVKVKAPKQKRASFIPSLHVPKPTVPPPPPPPVDLSALRCASREQSKSSATVEFTGGRTVLDFKCKAKSGALGIMKSATVQLDLEAMVMRKVKGDQNAVQTGISMECIISTKHSNKEVDVQYMTNTDNTDQVGTLLGSNRHMVPILTKRYCFPTREEAVRFLTHLDVMRESGKKLKQIFAGIDKRNAGQISQSALFRAMKENGMDFLGVDGVNGMEEAAKMIALADSDISSGIDFVEFFRLFMYTPCITVHQALTEWRNKLALVQRRRTSSNFRDSEENDEVETKKNNGNIAKDWVVDGEIIVNVVENVRYSFGLKARDNLDGSHHHWVGTLSVTNYRLVLQSHITHEKTSKTRHEVSKYFDRMDIPVNTIHSISKLDSSCVLLVCKDLRPILCSFEPNDLWVTTLVTAIQSIAFPSGGGGPKDAFAFHYKLDQPLGTKLGKLENGWDLYDPLKEFERIGVMNSPHARFYRIWSDNYTMSETYPKYFCVPSAMSESDIMNAAKFRSKCRMPAVSWRNRKNGAILCRSAQPMVGLKSSRNAADEKLLNLYRVRGDPHNPLELEEPSTLYILDARKILAATGNQVQGKGTEIISNYAHAELVYCNIENIHVMRDSVGALGGAGVTKDHGELKDGYIQHVKDSLWLRHVQLVLKASLLAAERMELNDSSVLVHCSDGWDRTSQMSSTAMLLLDPYYRTIKGFAVLVEKEWCDFGHKFKDRHGQASEKKKDERSPVFIQFLDVVHQLMLQFPSAFEFNERMLVFLADMVYSCLFGTFLGNNSKEREVVLDVKNKTVSVWTYILAKRATYTNPVFDKKCEDILWPSTSIKSIKTWDRYFCRFDLECHPRSVGGAPGWEDDWGERLA</sequence>
<evidence type="ECO:0000256" key="2">
    <source>
        <dbReference type="PIRSR" id="PIRSR630564-1"/>
    </source>
</evidence>
<evidence type="ECO:0000313" key="8">
    <source>
        <dbReference type="Proteomes" id="UP001165065"/>
    </source>
</evidence>
<feature type="compositionally biased region" description="Polar residues" evidence="4">
    <location>
        <begin position="9"/>
        <end position="40"/>
    </location>
</feature>
<dbReference type="PANTHER" id="PTHR10807:SF128">
    <property type="entry name" value="PHOSPHATIDYLINOSITOL-3,5-BISPHOSPHATE 3-PHOSPHATASE"/>
    <property type="match status" value="1"/>
</dbReference>
<gene>
    <name evidence="7" type="ORF">TrCOL_g2181</name>
</gene>
<dbReference type="CDD" id="cd14507">
    <property type="entry name" value="PTP-MTM-like"/>
    <property type="match status" value="1"/>
</dbReference>
<dbReference type="InterPro" id="IPR011992">
    <property type="entry name" value="EF-hand-dom_pair"/>
</dbReference>
<dbReference type="PANTHER" id="PTHR10807">
    <property type="entry name" value="MYOTUBULARIN-RELATED"/>
    <property type="match status" value="1"/>
</dbReference>
<dbReference type="SUPFAM" id="SSF52799">
    <property type="entry name" value="(Phosphotyrosine protein) phosphatases II"/>
    <property type="match status" value="1"/>
</dbReference>
<dbReference type="InterPro" id="IPR010569">
    <property type="entry name" value="Myotubularin-like_Pase_dom"/>
</dbReference>
<dbReference type="EMBL" id="BRYA01000669">
    <property type="protein sequence ID" value="GMI28777.1"/>
    <property type="molecule type" value="Genomic_DNA"/>
</dbReference>
<dbReference type="SMART" id="SM00404">
    <property type="entry name" value="PTPc_motif"/>
    <property type="match status" value="1"/>
</dbReference>
<name>A0A9W7L4G5_9STRA</name>
<proteinExistence type="inferred from homology"/>